<keyword evidence="4 7" id="KW-0812">Transmembrane</keyword>
<dbReference type="CDD" id="cd06261">
    <property type="entry name" value="TM_PBP2"/>
    <property type="match status" value="1"/>
</dbReference>
<dbReference type="RefSeq" id="WP_121165978.1">
    <property type="nucleotide sequence ID" value="NZ_RAPE01000002.1"/>
</dbReference>
<keyword evidence="3" id="KW-1003">Cell membrane</keyword>
<dbReference type="Proteomes" id="UP000281128">
    <property type="component" value="Unassembled WGS sequence"/>
</dbReference>
<keyword evidence="5 7" id="KW-1133">Transmembrane helix</keyword>
<comment type="subcellular location">
    <subcellularLocation>
        <location evidence="1 7">Cell membrane</location>
        <topology evidence="1 7">Multi-pass membrane protein</topology>
    </subcellularLocation>
</comment>
<dbReference type="SUPFAM" id="SSF161098">
    <property type="entry name" value="MetI-like"/>
    <property type="match status" value="1"/>
</dbReference>
<dbReference type="PROSITE" id="PS50928">
    <property type="entry name" value="ABC_TM1"/>
    <property type="match status" value="1"/>
</dbReference>
<evidence type="ECO:0000256" key="2">
    <source>
        <dbReference type="ARBA" id="ARBA00022448"/>
    </source>
</evidence>
<accession>A0A3A8ATQ3</accession>
<reference evidence="9 10" key="1">
    <citation type="submission" date="2018-09" db="EMBL/GenBank/DDBJ databases">
        <title>Roseovarius spongiae sp. nov., isolated from a marine sponge.</title>
        <authorList>
            <person name="Zhuang L."/>
            <person name="Luo L."/>
        </authorList>
    </citation>
    <scope>NUCLEOTIDE SEQUENCE [LARGE SCALE GENOMIC DNA]</scope>
    <source>
        <strain evidence="9 10">HN-E21</strain>
    </source>
</reference>
<keyword evidence="2 7" id="KW-0813">Transport</keyword>
<dbReference type="InterPro" id="IPR035906">
    <property type="entry name" value="MetI-like_sf"/>
</dbReference>
<comment type="caution">
    <text evidence="9">The sequence shown here is derived from an EMBL/GenBank/DDBJ whole genome shotgun (WGS) entry which is preliminary data.</text>
</comment>
<evidence type="ECO:0000256" key="1">
    <source>
        <dbReference type="ARBA" id="ARBA00004651"/>
    </source>
</evidence>
<name>A0A3A8ATQ3_9RHOB</name>
<dbReference type="InterPro" id="IPR045621">
    <property type="entry name" value="BPD_transp_1_N"/>
</dbReference>
<evidence type="ECO:0000256" key="6">
    <source>
        <dbReference type="ARBA" id="ARBA00023136"/>
    </source>
</evidence>
<feature type="transmembrane region" description="Helical" evidence="7">
    <location>
        <begin position="115"/>
        <end position="139"/>
    </location>
</feature>
<evidence type="ECO:0000313" key="9">
    <source>
        <dbReference type="EMBL" id="RKF14974.1"/>
    </source>
</evidence>
<feature type="transmembrane region" description="Helical" evidence="7">
    <location>
        <begin position="198"/>
        <end position="217"/>
    </location>
</feature>
<proteinExistence type="inferred from homology"/>
<feature type="domain" description="ABC transmembrane type-1" evidence="8">
    <location>
        <begin position="112"/>
        <end position="325"/>
    </location>
</feature>
<dbReference type="AlphaFoldDB" id="A0A3A8ATQ3"/>
<protein>
    <submittedName>
        <fullName evidence="9">ABC transporter permease</fullName>
    </submittedName>
</protein>
<feature type="transmembrane region" description="Helical" evidence="7">
    <location>
        <begin position="256"/>
        <end position="277"/>
    </location>
</feature>
<dbReference type="GO" id="GO:0005886">
    <property type="term" value="C:plasma membrane"/>
    <property type="evidence" value="ECO:0007669"/>
    <property type="project" value="UniProtKB-SubCell"/>
</dbReference>
<feature type="transmembrane region" description="Helical" evidence="7">
    <location>
        <begin position="306"/>
        <end position="328"/>
    </location>
</feature>
<evidence type="ECO:0000256" key="3">
    <source>
        <dbReference type="ARBA" id="ARBA00022475"/>
    </source>
</evidence>
<dbReference type="EMBL" id="RAPE01000002">
    <property type="protein sequence ID" value="RKF14974.1"/>
    <property type="molecule type" value="Genomic_DNA"/>
</dbReference>
<dbReference type="GO" id="GO:0055085">
    <property type="term" value="P:transmembrane transport"/>
    <property type="evidence" value="ECO:0007669"/>
    <property type="project" value="InterPro"/>
</dbReference>
<evidence type="ECO:0000256" key="4">
    <source>
        <dbReference type="ARBA" id="ARBA00022692"/>
    </source>
</evidence>
<evidence type="ECO:0000259" key="8">
    <source>
        <dbReference type="PROSITE" id="PS50928"/>
    </source>
</evidence>
<evidence type="ECO:0000313" key="10">
    <source>
        <dbReference type="Proteomes" id="UP000281128"/>
    </source>
</evidence>
<dbReference type="Pfam" id="PF19300">
    <property type="entry name" value="BPD_transp_1_N"/>
    <property type="match status" value="1"/>
</dbReference>
<sequence length="335" mass="36822">MIRYTLRRLVFAAPVLLAISLVVFLLLDLAPGDPMAQLPLSIPPEVKAEMRRVLGLDAPLPVRFGKWAWQFYVIEPATWIDRALGTALTEDRPRMISWQTRAPVMDLIAQRLPQTLWVVGLAYVVGILLAVPLGLWSAYRQYSAFDQLGGAVSIIGFAVPPFFSGVLLILLFSVHLGWLPSSYDTTLRVTGWDSLLAQMRQMAMPVAVLSLQTTALISRYMRAAALDVLGQDHVRAARARGSNERRVLMRHVARNAMLPVVSVIALGLPQVFAGAIVTEQIFRVNGVGHLLITSIQAGDLPTVQTITVLLAVFIVLANLAADLIYAALDPRIRYA</sequence>
<comment type="similarity">
    <text evidence="7">Belongs to the binding-protein-dependent transport system permease family.</text>
</comment>
<organism evidence="9 10">
    <name type="scientific">Roseovarius spongiae</name>
    <dbReference type="NCBI Taxonomy" id="2320272"/>
    <lineage>
        <taxon>Bacteria</taxon>
        <taxon>Pseudomonadati</taxon>
        <taxon>Pseudomonadota</taxon>
        <taxon>Alphaproteobacteria</taxon>
        <taxon>Rhodobacterales</taxon>
        <taxon>Roseobacteraceae</taxon>
        <taxon>Roseovarius</taxon>
    </lineage>
</organism>
<dbReference type="Pfam" id="PF00528">
    <property type="entry name" value="BPD_transp_1"/>
    <property type="match status" value="1"/>
</dbReference>
<feature type="transmembrane region" description="Helical" evidence="7">
    <location>
        <begin position="151"/>
        <end position="178"/>
    </location>
</feature>
<dbReference type="OrthoDB" id="9807402at2"/>
<dbReference type="PANTHER" id="PTHR30465:SF97">
    <property type="entry name" value="OPPB IN A BINDING PROTEIN-DEPENDENT TRANSPORT SYSTEM"/>
    <property type="match status" value="1"/>
</dbReference>
<gene>
    <name evidence="9" type="ORF">D6850_08925</name>
</gene>
<keyword evidence="6 7" id="KW-0472">Membrane</keyword>
<dbReference type="Gene3D" id="1.10.3720.10">
    <property type="entry name" value="MetI-like"/>
    <property type="match status" value="1"/>
</dbReference>
<dbReference type="InterPro" id="IPR000515">
    <property type="entry name" value="MetI-like"/>
</dbReference>
<evidence type="ECO:0000256" key="7">
    <source>
        <dbReference type="RuleBase" id="RU363032"/>
    </source>
</evidence>
<keyword evidence="10" id="KW-1185">Reference proteome</keyword>
<evidence type="ECO:0000256" key="5">
    <source>
        <dbReference type="ARBA" id="ARBA00022989"/>
    </source>
</evidence>
<dbReference type="PANTHER" id="PTHR30465">
    <property type="entry name" value="INNER MEMBRANE ABC TRANSPORTER"/>
    <property type="match status" value="1"/>
</dbReference>